<organism evidence="1 2">
    <name type="scientific">Tolypocladium paradoxum</name>
    <dbReference type="NCBI Taxonomy" id="94208"/>
    <lineage>
        <taxon>Eukaryota</taxon>
        <taxon>Fungi</taxon>
        <taxon>Dikarya</taxon>
        <taxon>Ascomycota</taxon>
        <taxon>Pezizomycotina</taxon>
        <taxon>Sordariomycetes</taxon>
        <taxon>Hypocreomycetidae</taxon>
        <taxon>Hypocreales</taxon>
        <taxon>Ophiocordycipitaceae</taxon>
        <taxon>Tolypocladium</taxon>
    </lineage>
</organism>
<protein>
    <submittedName>
        <fullName evidence="1">Uncharacterized protein</fullName>
    </submittedName>
</protein>
<gene>
    <name evidence="1" type="ORF">TPAR_03864</name>
</gene>
<sequence length="135" mass="14180">PPGYSVPSPASDAELPDYAAAAANADGSVTIRPHAWSLFSGLHLADLRGAVRRVPVPLAHQEIRCGAEFYAPGYADAVHDALGELAERDTKSKAKPLLQILGLGDPGDASSNHAGFVWRIAARYGPALRPSQSVE</sequence>
<reference evidence="1 2" key="1">
    <citation type="submission" date="2018-01" db="EMBL/GenBank/DDBJ databases">
        <title>Harnessing the power of phylogenomics to disentangle the directionality and signatures of interkingdom host jumping in the parasitic fungal genus Tolypocladium.</title>
        <authorList>
            <person name="Quandt C.A."/>
            <person name="Patterson W."/>
            <person name="Spatafora J.W."/>
        </authorList>
    </citation>
    <scope>NUCLEOTIDE SEQUENCE [LARGE SCALE GENOMIC DNA]</scope>
    <source>
        <strain evidence="1 2">NRBC 100945</strain>
    </source>
</reference>
<dbReference type="Proteomes" id="UP000237481">
    <property type="component" value="Unassembled WGS sequence"/>
</dbReference>
<dbReference type="OrthoDB" id="4926905at2759"/>
<comment type="caution">
    <text evidence="1">The sequence shown here is derived from an EMBL/GenBank/DDBJ whole genome shotgun (WGS) entry which is preliminary data.</text>
</comment>
<keyword evidence="2" id="KW-1185">Reference proteome</keyword>
<dbReference type="STRING" id="94208.A0A2S4L0L4"/>
<evidence type="ECO:0000313" key="2">
    <source>
        <dbReference type="Proteomes" id="UP000237481"/>
    </source>
</evidence>
<proteinExistence type="predicted"/>
<feature type="non-terminal residue" evidence="1">
    <location>
        <position position="1"/>
    </location>
</feature>
<evidence type="ECO:0000313" key="1">
    <source>
        <dbReference type="EMBL" id="POR35937.1"/>
    </source>
</evidence>
<dbReference type="EMBL" id="PKSG01000380">
    <property type="protein sequence ID" value="POR35937.1"/>
    <property type="molecule type" value="Genomic_DNA"/>
</dbReference>
<dbReference type="AlphaFoldDB" id="A0A2S4L0L4"/>
<name>A0A2S4L0L4_9HYPO</name>
<accession>A0A2S4L0L4</accession>